<accession>A0A4Y8K104</accession>
<gene>
    <name evidence="3" type="ORF">E3T49_00115</name>
</gene>
<feature type="domain" description="Helix-turn-helix" evidence="2">
    <location>
        <begin position="22"/>
        <end position="72"/>
    </location>
</feature>
<proteinExistence type="predicted"/>
<feature type="compositionally biased region" description="Basic and acidic residues" evidence="1">
    <location>
        <begin position="94"/>
        <end position="107"/>
    </location>
</feature>
<dbReference type="Proteomes" id="UP000297472">
    <property type="component" value="Unassembled WGS sequence"/>
</dbReference>
<dbReference type="RefSeq" id="WP_134422289.1">
    <property type="nucleotide sequence ID" value="NZ_SOHA01000001.1"/>
</dbReference>
<dbReference type="GO" id="GO:0003677">
    <property type="term" value="F:DNA binding"/>
    <property type="evidence" value="ECO:0007669"/>
    <property type="project" value="UniProtKB-KW"/>
</dbReference>
<dbReference type="EMBL" id="SOHA01000001">
    <property type="protein sequence ID" value="TFD34120.1"/>
    <property type="molecule type" value="Genomic_DNA"/>
</dbReference>
<dbReference type="SUPFAM" id="SSF46955">
    <property type="entry name" value="Putative DNA-binding domain"/>
    <property type="match status" value="1"/>
</dbReference>
<comment type="caution">
    <text evidence="3">The sequence shown here is derived from an EMBL/GenBank/DDBJ whole genome shotgun (WGS) entry which is preliminary data.</text>
</comment>
<dbReference type="InterPro" id="IPR009061">
    <property type="entry name" value="DNA-bd_dom_put_sf"/>
</dbReference>
<keyword evidence="4" id="KW-1185">Reference proteome</keyword>
<dbReference type="OrthoDB" id="194758at2"/>
<feature type="region of interest" description="Disordered" evidence="1">
    <location>
        <begin position="73"/>
        <end position="107"/>
    </location>
</feature>
<keyword evidence="3" id="KW-0238">DNA-binding</keyword>
<evidence type="ECO:0000313" key="3">
    <source>
        <dbReference type="EMBL" id="TFD34120.1"/>
    </source>
</evidence>
<dbReference type="Pfam" id="PF12728">
    <property type="entry name" value="HTH_17"/>
    <property type="match status" value="1"/>
</dbReference>
<dbReference type="InterPro" id="IPR036388">
    <property type="entry name" value="WH-like_DNA-bd_sf"/>
</dbReference>
<dbReference type="InterPro" id="IPR041657">
    <property type="entry name" value="HTH_17"/>
</dbReference>
<dbReference type="Gene3D" id="1.10.10.10">
    <property type="entry name" value="Winged helix-like DNA-binding domain superfamily/Winged helix DNA-binding domain"/>
    <property type="match status" value="1"/>
</dbReference>
<reference evidence="3 4" key="1">
    <citation type="submission" date="2019-03" db="EMBL/GenBank/DDBJ databases">
        <title>Genomics of glacier-inhabiting Cryobacterium strains.</title>
        <authorList>
            <person name="Liu Q."/>
            <person name="Xin Y.-H."/>
        </authorList>
    </citation>
    <scope>NUCLEOTIDE SEQUENCE [LARGE SCALE GENOMIC DNA]</scope>
    <source>
        <strain evidence="3 4">TMT1-51</strain>
    </source>
</reference>
<dbReference type="AlphaFoldDB" id="A0A4Y8K104"/>
<evidence type="ECO:0000313" key="4">
    <source>
        <dbReference type="Proteomes" id="UP000297472"/>
    </source>
</evidence>
<protein>
    <submittedName>
        <fullName evidence="3">DNA-binding protein</fullName>
    </submittedName>
</protein>
<evidence type="ECO:0000256" key="1">
    <source>
        <dbReference type="SAM" id="MobiDB-lite"/>
    </source>
</evidence>
<name>A0A4Y8K104_9MICO</name>
<organism evidence="3 4">
    <name type="scientific">Cryobacterium cryoconiti</name>
    <dbReference type="NCBI Taxonomy" id="1259239"/>
    <lineage>
        <taxon>Bacteria</taxon>
        <taxon>Bacillati</taxon>
        <taxon>Actinomycetota</taxon>
        <taxon>Actinomycetes</taxon>
        <taxon>Micrococcales</taxon>
        <taxon>Microbacteriaceae</taxon>
        <taxon>Cryobacterium</taxon>
    </lineage>
</organism>
<evidence type="ECO:0000259" key="2">
    <source>
        <dbReference type="Pfam" id="PF12728"/>
    </source>
</evidence>
<sequence>MSIHNENPTSPSTDDWGLEPLVDVAELAAYLGIPISTVYDWRVHGKGPAACRFGKHLKFVVSDVRAWIAEQREPGGAVRSVRRSDPLPGLGRSDAPELGHRRDHQGC</sequence>